<name>A0A1U6GW12_9SPHN</name>
<dbReference type="AlphaFoldDB" id="A0A1U6GW12"/>
<dbReference type="STRING" id="428990.SAMN06295987_101629"/>
<evidence type="ECO:0000313" key="5">
    <source>
        <dbReference type="Proteomes" id="UP000190989"/>
    </source>
</evidence>
<dbReference type="RefSeq" id="WP_079729438.1">
    <property type="nucleotide sequence ID" value="NZ_FVZE01000001.1"/>
</dbReference>
<dbReference type="Pfam" id="PF20256">
    <property type="entry name" value="MoCoBD_2"/>
    <property type="match status" value="1"/>
</dbReference>
<sequence length="752" mass="79045">MNAPEKIETFRHIGTRPVRPDGVDKVTGKALYGTDFKAPGMLWGAILRSPHPHARILSIDTRAAEKLAGVKAVATGKDLPTLESLVMHVGEGASDIVDISHNCLAFDKVLYEGHPVAAVAAITPELAREAAALISVEYEVLPHVLGLEEALADDAPLIREPAKGGTGETPSNVAMDVTMGRGEVEAALSGAAVVVEGRYTMEPVHQGYIEPHACVASWNGDGQAQIWCSSQGHFMVRSLTASVLAIPQSDIRVTPLEIGGGFGGKTTVYLEPVAMILSRKSGRPVRLGMSREDVFRATGPAPGAIIDVRLGADADGTLVAAEVTFKYHSGAFAANDAGAGVSSAIGHYRIANTRVSGIEVLCNRPAAKAYRAPGAPQVNFAVESAMDELAIRLGMDPLELRMKNAARPGDLQTSGLPWGEIGWMQCLEAAKAHPHWSAPLGPNQGRGIAGGYWGNYGGPSTVNLSVAEDGTFTVATGSPDIGGSRASMAIMAAEVLEVPYEQVRCVVADTSSIGLSFVTGGSRTTFATGMATVEAAREVKRLLCERAARTWQVPAQHVEWRDGHAVCTSGERQGSKMSAAQVAGSSLHSGGPVTATSALSAQGWLPGFGFHICDVEVDQETGHVSIVRYTAVQDVGRAIHADYVEGQIQGGVAQGIGWALNETYIYNKDGKLENPGFLDYRMPVASDMPMIDTVMVEVPNPVHPYGVKGVGEVPIVPPLAAVANAVRAATGKRMRSLPMSPDKVHAALHGEG</sequence>
<organism evidence="4 5">
    <name type="scientific">Novosphingobium mathurense</name>
    <dbReference type="NCBI Taxonomy" id="428990"/>
    <lineage>
        <taxon>Bacteria</taxon>
        <taxon>Pseudomonadati</taxon>
        <taxon>Pseudomonadota</taxon>
        <taxon>Alphaproteobacteria</taxon>
        <taxon>Sphingomonadales</taxon>
        <taxon>Sphingomonadaceae</taxon>
        <taxon>Novosphingobium</taxon>
    </lineage>
</organism>
<keyword evidence="2" id="KW-0560">Oxidoreductase</keyword>
<keyword evidence="1" id="KW-0500">Molybdenum</keyword>
<feature type="domain" description="Aldehyde oxidase/xanthine dehydrogenase a/b hammerhead" evidence="3">
    <location>
        <begin position="27"/>
        <end position="142"/>
    </location>
</feature>
<dbReference type="Proteomes" id="UP000190989">
    <property type="component" value="Unassembled WGS sequence"/>
</dbReference>
<dbReference type="SUPFAM" id="SSF56003">
    <property type="entry name" value="Molybdenum cofactor-binding domain"/>
    <property type="match status" value="1"/>
</dbReference>
<dbReference type="Pfam" id="PF01315">
    <property type="entry name" value="Ald_Xan_dh_C"/>
    <property type="match status" value="1"/>
</dbReference>
<dbReference type="InterPro" id="IPR000674">
    <property type="entry name" value="Ald_Oxase/Xan_DH_a/b"/>
</dbReference>
<dbReference type="GO" id="GO:0016491">
    <property type="term" value="F:oxidoreductase activity"/>
    <property type="evidence" value="ECO:0007669"/>
    <property type="project" value="UniProtKB-KW"/>
</dbReference>
<dbReference type="PANTHER" id="PTHR11908:SF132">
    <property type="entry name" value="ALDEHYDE OXIDASE 1-RELATED"/>
    <property type="match status" value="1"/>
</dbReference>
<gene>
    <name evidence="4" type="ORF">SAMN06295987_101629</name>
</gene>
<reference evidence="5" key="1">
    <citation type="submission" date="2017-02" db="EMBL/GenBank/DDBJ databases">
        <authorList>
            <person name="Varghese N."/>
            <person name="Submissions S."/>
        </authorList>
    </citation>
    <scope>NUCLEOTIDE SEQUENCE [LARGE SCALE GENOMIC DNA]</scope>
    <source>
        <strain evidence="5">SM117</strain>
    </source>
</reference>
<evidence type="ECO:0000256" key="2">
    <source>
        <dbReference type="ARBA" id="ARBA00023002"/>
    </source>
</evidence>
<dbReference type="SMART" id="SM01008">
    <property type="entry name" value="Ald_Xan_dh_C"/>
    <property type="match status" value="1"/>
</dbReference>
<accession>A0A1U6GW12</accession>
<dbReference type="Gene3D" id="3.30.365.10">
    <property type="entry name" value="Aldehyde oxidase/xanthine dehydrogenase, molybdopterin binding domain"/>
    <property type="match status" value="4"/>
</dbReference>
<dbReference type="Pfam" id="PF02738">
    <property type="entry name" value="MoCoBD_1"/>
    <property type="match status" value="1"/>
</dbReference>
<protein>
    <submittedName>
        <fullName evidence="4">Xanthine dehydrogenase, molybdenum binding subunit apoprotein</fullName>
    </submittedName>
</protein>
<dbReference type="GO" id="GO:0005506">
    <property type="term" value="F:iron ion binding"/>
    <property type="evidence" value="ECO:0007669"/>
    <property type="project" value="InterPro"/>
</dbReference>
<dbReference type="InterPro" id="IPR037165">
    <property type="entry name" value="AldOxase/xan_DH_Mopterin-bd_sf"/>
</dbReference>
<proteinExistence type="predicted"/>
<dbReference type="InterPro" id="IPR008274">
    <property type="entry name" value="AldOxase/xan_DH_MoCoBD1"/>
</dbReference>
<evidence type="ECO:0000313" key="4">
    <source>
        <dbReference type="EMBL" id="SLJ87620.1"/>
    </source>
</evidence>
<keyword evidence="5" id="KW-1185">Reference proteome</keyword>
<dbReference type="SUPFAM" id="SSF54665">
    <property type="entry name" value="CO dehydrogenase molybdoprotein N-domain-like"/>
    <property type="match status" value="1"/>
</dbReference>
<dbReference type="InterPro" id="IPR016208">
    <property type="entry name" value="Ald_Oxase/xanthine_DH-like"/>
</dbReference>
<dbReference type="InterPro" id="IPR036856">
    <property type="entry name" value="Ald_Oxase/Xan_DH_a/b_sf"/>
</dbReference>
<dbReference type="PANTHER" id="PTHR11908">
    <property type="entry name" value="XANTHINE DEHYDROGENASE"/>
    <property type="match status" value="1"/>
</dbReference>
<dbReference type="InterPro" id="IPR046867">
    <property type="entry name" value="AldOxase/xan_DH_MoCoBD2"/>
</dbReference>
<dbReference type="EMBL" id="FVZE01000001">
    <property type="protein sequence ID" value="SLJ87620.1"/>
    <property type="molecule type" value="Genomic_DNA"/>
</dbReference>
<evidence type="ECO:0000259" key="3">
    <source>
        <dbReference type="SMART" id="SM01008"/>
    </source>
</evidence>
<dbReference type="Gene3D" id="3.90.1170.50">
    <property type="entry name" value="Aldehyde oxidase/xanthine dehydrogenase, a/b hammerhead"/>
    <property type="match status" value="1"/>
</dbReference>
<evidence type="ECO:0000256" key="1">
    <source>
        <dbReference type="ARBA" id="ARBA00022505"/>
    </source>
</evidence>